<evidence type="ECO:0000313" key="2">
    <source>
        <dbReference type="EMBL" id="KAJ1998786.1"/>
    </source>
</evidence>
<dbReference type="PANTHER" id="PTHR21021:SF16">
    <property type="entry name" value="TIP41-LIKE PROTEIN"/>
    <property type="match status" value="1"/>
</dbReference>
<dbReference type="Proteomes" id="UP001150907">
    <property type="component" value="Unassembled WGS sequence"/>
</dbReference>
<accession>A0A9W8BEF5</accession>
<comment type="caution">
    <text evidence="2">The sequence shown here is derived from an EMBL/GenBank/DDBJ whole genome shotgun (WGS) entry which is preliminary data.</text>
</comment>
<dbReference type="InterPro" id="IPR007303">
    <property type="entry name" value="TIP41-like"/>
</dbReference>
<proteinExistence type="inferred from homology"/>
<gene>
    <name evidence="2" type="primary">TIP41</name>
    <name evidence="2" type="ORF">H4R26_005326</name>
</gene>
<comment type="similarity">
    <text evidence="1">Belongs to the TIP41 family.</text>
</comment>
<reference evidence="2" key="1">
    <citation type="submission" date="2022-07" db="EMBL/GenBank/DDBJ databases">
        <title>Phylogenomic reconstructions and comparative analyses of Kickxellomycotina fungi.</title>
        <authorList>
            <person name="Reynolds N.K."/>
            <person name="Stajich J.E."/>
            <person name="Barry K."/>
            <person name="Grigoriev I.V."/>
            <person name="Crous P."/>
            <person name="Smith M.E."/>
        </authorList>
    </citation>
    <scope>NUCLEOTIDE SEQUENCE</scope>
    <source>
        <strain evidence="2">IMI 214461</strain>
    </source>
</reference>
<dbReference type="PANTHER" id="PTHR21021">
    <property type="entry name" value="GAF/PUTATIVE CYTOSKELETAL PROTEIN"/>
    <property type="match status" value="1"/>
</dbReference>
<dbReference type="AlphaFoldDB" id="A0A9W8BEF5"/>
<dbReference type="OrthoDB" id="10253878at2759"/>
<evidence type="ECO:0000313" key="3">
    <source>
        <dbReference type="Proteomes" id="UP001150907"/>
    </source>
</evidence>
<organism evidence="2 3">
    <name type="scientific">Coemansia thaxteri</name>
    <dbReference type="NCBI Taxonomy" id="2663907"/>
    <lineage>
        <taxon>Eukaryota</taxon>
        <taxon>Fungi</taxon>
        <taxon>Fungi incertae sedis</taxon>
        <taxon>Zoopagomycota</taxon>
        <taxon>Kickxellomycotina</taxon>
        <taxon>Kickxellomycetes</taxon>
        <taxon>Kickxellales</taxon>
        <taxon>Kickxellaceae</taxon>
        <taxon>Coemansia</taxon>
    </lineage>
</organism>
<sequence length="276" mass="31579">MSLDYEKIETECVGGLRIGGWEITSCHMPILSNSAIEGYANELGFNVPEMIFGNNYLCLRHVSSGQELRLRAIDALKMVDTSPHSAKSVQVSIAENWTESSKRNRSDITDVIRPFDWTFSTKYRGSVANGLQFCSSDTGIDYEKLMVREDILFYDENILYEDDLGDNGTSQLSYKVRVMPSGFFVLQRFFLRVDGVLFRIYDSRLYHQFGSDHITREFSTRESPFKDIVCQLPKKKHDDEDLSLLNNIQFVDGVMKDPLVEYEVAQINQACKIDSP</sequence>
<dbReference type="Pfam" id="PF04176">
    <property type="entry name" value="TIP41"/>
    <property type="match status" value="1"/>
</dbReference>
<dbReference type="GO" id="GO:0031929">
    <property type="term" value="P:TOR signaling"/>
    <property type="evidence" value="ECO:0007669"/>
    <property type="project" value="TreeGrafter"/>
</dbReference>
<evidence type="ECO:0000256" key="1">
    <source>
        <dbReference type="ARBA" id="ARBA00006658"/>
    </source>
</evidence>
<protein>
    <submittedName>
        <fullName evidence="2">Tap42 interacting protein</fullName>
    </submittedName>
</protein>
<name>A0A9W8BEF5_9FUNG</name>
<dbReference type="GO" id="GO:0005829">
    <property type="term" value="C:cytosol"/>
    <property type="evidence" value="ECO:0007669"/>
    <property type="project" value="TreeGrafter"/>
</dbReference>
<dbReference type="InterPro" id="IPR051330">
    <property type="entry name" value="Phosphatase_reg/MetRdx"/>
</dbReference>
<dbReference type="EMBL" id="JANBQF010000863">
    <property type="protein sequence ID" value="KAJ1998786.1"/>
    <property type="molecule type" value="Genomic_DNA"/>
</dbReference>
<keyword evidence="3" id="KW-1185">Reference proteome</keyword>